<feature type="repeat" description="CXXCXGXG motif" evidence="9">
    <location>
        <begin position="209"/>
        <end position="216"/>
    </location>
</feature>
<evidence type="ECO:0000256" key="8">
    <source>
        <dbReference type="ARBA" id="ARBA00023186"/>
    </source>
</evidence>
<feature type="zinc finger region" description="CR-type" evidence="10">
    <location>
        <begin position="157"/>
        <end position="235"/>
    </location>
</feature>
<dbReference type="Gene3D" id="2.10.230.10">
    <property type="entry name" value="Heat shock protein DnaJ, cysteine-rich domain"/>
    <property type="match status" value="1"/>
</dbReference>
<dbReference type="PROSITE" id="PS51188">
    <property type="entry name" value="ZF_CR"/>
    <property type="match status" value="1"/>
</dbReference>
<reference evidence="13 14" key="1">
    <citation type="submission" date="2020-10" db="EMBL/GenBank/DDBJ databases">
        <title>Sequencing the genomes of 1000 actinobacteria strains.</title>
        <authorList>
            <person name="Klenk H.-P."/>
        </authorList>
    </citation>
    <scope>NUCLEOTIDE SEQUENCE [LARGE SCALE GENOMIC DNA]</scope>
    <source>
        <strain evidence="13 14">DSM 44653</strain>
    </source>
</reference>
<dbReference type="Proteomes" id="UP000631670">
    <property type="component" value="Unassembled WGS sequence"/>
</dbReference>
<evidence type="ECO:0000256" key="6">
    <source>
        <dbReference type="ARBA" id="ARBA00022833"/>
    </source>
</evidence>
<dbReference type="InterPro" id="IPR036869">
    <property type="entry name" value="J_dom_sf"/>
</dbReference>
<feature type="repeat" description="CXXCXGXG motif" evidence="9">
    <location>
        <begin position="170"/>
        <end position="177"/>
    </location>
</feature>
<feature type="repeat" description="CXXCXGXG motif" evidence="9">
    <location>
        <begin position="187"/>
        <end position="194"/>
    </location>
</feature>
<sequence length="389" mass="40522">MSAREWIGKDFYRELGVSSDATSDEIKKAYRKLAKENHPDANSGNAEAEQKFKAVSEAYGVLSDASKRKEYDEARRLFGGGGGFNFPGGGGTGSFDVGDIFGQAGANQQGGFGGLGDILGGLFGRGRASAGATANRPQRGADVETDVRIDFTEAVKGATLPLRLSSPATCSTCGGNGAKPGTSPRTCPTCSGSGLVSRSQGAFAFSEPCRDCRGRGTIIDDPCPECGGEGVSTRTRTLTVRIPPGVDDDQRIRLAGQGEPGRGGAQAGDLYVRVHVAPHALFGRKGLDLTISVPVDFTELTLGTTITVPTLEGKVSLKVPPGTASGRVLRVRGKGIAKRDGSQGDLLVTLQAAIPAKLDDKAREALQAYAEAMAGHDPRPEITELLEGR</sequence>
<keyword evidence="7 9" id="KW-0346">Stress response</keyword>
<dbReference type="PANTHER" id="PTHR43096:SF54">
    <property type="entry name" value="CHAPERONE PROTEIN DNAJ 1"/>
    <property type="match status" value="1"/>
</dbReference>
<keyword evidence="4 9" id="KW-0677">Repeat</keyword>
<evidence type="ECO:0000259" key="11">
    <source>
        <dbReference type="PROSITE" id="PS50076"/>
    </source>
</evidence>
<accession>A0ABR9I9P6</accession>
<comment type="cofactor">
    <cofactor evidence="9">
        <name>Zn(2+)</name>
        <dbReference type="ChEBI" id="CHEBI:29105"/>
    </cofactor>
    <text evidence="9">Binds 2 Zn(2+) ions per monomer.</text>
</comment>
<dbReference type="RefSeq" id="WP_086861924.1">
    <property type="nucleotide sequence ID" value="NZ_JADBEG010000001.1"/>
</dbReference>
<keyword evidence="14" id="KW-1185">Reference proteome</keyword>
<evidence type="ECO:0000256" key="10">
    <source>
        <dbReference type="PROSITE-ProRule" id="PRU00546"/>
    </source>
</evidence>
<comment type="similarity">
    <text evidence="9">Belongs to the DnaJ family.</text>
</comment>
<dbReference type="HAMAP" id="MF_01152">
    <property type="entry name" value="DnaJ"/>
    <property type="match status" value="1"/>
</dbReference>
<dbReference type="InterPro" id="IPR008971">
    <property type="entry name" value="HSP40/DnaJ_pept-bd"/>
</dbReference>
<evidence type="ECO:0000256" key="7">
    <source>
        <dbReference type="ARBA" id="ARBA00023016"/>
    </source>
</evidence>
<keyword evidence="8 9" id="KW-0143">Chaperone</keyword>
<dbReference type="Pfam" id="PF01556">
    <property type="entry name" value="DnaJ_C"/>
    <property type="match status" value="1"/>
</dbReference>
<dbReference type="Gene3D" id="1.10.287.110">
    <property type="entry name" value="DnaJ domain"/>
    <property type="match status" value="1"/>
</dbReference>
<dbReference type="NCBIfam" id="NF010872">
    <property type="entry name" value="PRK14279.1"/>
    <property type="match status" value="1"/>
</dbReference>
<comment type="caution">
    <text evidence="13">The sequence shown here is derived from an EMBL/GenBank/DDBJ whole genome shotgun (WGS) entry which is preliminary data.</text>
</comment>
<dbReference type="CDD" id="cd10747">
    <property type="entry name" value="DnaJ_C"/>
    <property type="match status" value="1"/>
</dbReference>
<keyword evidence="1 9" id="KW-0963">Cytoplasm</keyword>
<feature type="repeat" description="CXXCXGXG motif" evidence="9">
    <location>
        <begin position="223"/>
        <end position="230"/>
    </location>
</feature>
<dbReference type="PANTHER" id="PTHR43096">
    <property type="entry name" value="DNAJ HOMOLOG 1, MITOCHONDRIAL-RELATED"/>
    <property type="match status" value="1"/>
</dbReference>
<dbReference type="SUPFAM" id="SSF57938">
    <property type="entry name" value="DnaJ/Hsp40 cysteine-rich domain"/>
    <property type="match status" value="1"/>
</dbReference>
<evidence type="ECO:0000313" key="14">
    <source>
        <dbReference type="Proteomes" id="UP000631670"/>
    </source>
</evidence>
<dbReference type="SUPFAM" id="SSF49493">
    <property type="entry name" value="HSP40/DnaJ peptide-binding domain"/>
    <property type="match status" value="2"/>
</dbReference>
<comment type="function">
    <text evidence="9">Participates actively in the response to hyperosmotic and heat shock by preventing the aggregation of stress-denatured proteins and by disaggregating proteins, also in an autonomous, DnaK-independent fashion. Unfolded proteins bind initially to DnaJ; upon interaction with the DnaJ-bound protein, DnaK hydrolyzes its bound ATP, resulting in the formation of a stable complex. GrpE releases ADP from DnaK; ATP binding to DnaK triggers the release of the substrate protein, thus completing the reaction cycle. Several rounds of ATP-dependent interactions between DnaJ, DnaK and GrpE are required for fully efficient folding. Also involved, together with DnaK and GrpE, in the DNA replication of plasmids through activation of initiation proteins.</text>
</comment>
<feature type="binding site" evidence="9">
    <location>
        <position position="187"/>
    </location>
    <ligand>
        <name>Zn(2+)</name>
        <dbReference type="ChEBI" id="CHEBI:29105"/>
        <label>2</label>
    </ligand>
</feature>
<keyword evidence="3 9" id="KW-0479">Metal-binding</keyword>
<dbReference type="CDD" id="cd10719">
    <property type="entry name" value="DnaJ_zf"/>
    <property type="match status" value="1"/>
</dbReference>
<organism evidence="13 14">
    <name type="scientific">Amycolatopsis lexingtonensis</name>
    <dbReference type="NCBI Taxonomy" id="218822"/>
    <lineage>
        <taxon>Bacteria</taxon>
        <taxon>Bacillati</taxon>
        <taxon>Actinomycetota</taxon>
        <taxon>Actinomycetes</taxon>
        <taxon>Pseudonocardiales</taxon>
        <taxon>Pseudonocardiaceae</taxon>
        <taxon>Amycolatopsis</taxon>
    </lineage>
</organism>
<feature type="binding site" evidence="9">
    <location>
        <position position="173"/>
    </location>
    <ligand>
        <name>Zn(2+)</name>
        <dbReference type="ChEBI" id="CHEBI:29105"/>
        <label>1</label>
    </ligand>
</feature>
<feature type="domain" description="CR-type" evidence="12">
    <location>
        <begin position="157"/>
        <end position="235"/>
    </location>
</feature>
<dbReference type="SMART" id="SM00271">
    <property type="entry name" value="DnaJ"/>
    <property type="match status" value="1"/>
</dbReference>
<evidence type="ECO:0000256" key="2">
    <source>
        <dbReference type="ARBA" id="ARBA00022705"/>
    </source>
</evidence>
<evidence type="ECO:0000256" key="4">
    <source>
        <dbReference type="ARBA" id="ARBA00022737"/>
    </source>
</evidence>
<evidence type="ECO:0000259" key="12">
    <source>
        <dbReference type="PROSITE" id="PS51188"/>
    </source>
</evidence>
<dbReference type="PROSITE" id="PS50076">
    <property type="entry name" value="DNAJ_2"/>
    <property type="match status" value="1"/>
</dbReference>
<evidence type="ECO:0000256" key="9">
    <source>
        <dbReference type="HAMAP-Rule" id="MF_01152"/>
    </source>
</evidence>
<feature type="binding site" evidence="9">
    <location>
        <position position="212"/>
    </location>
    <ligand>
        <name>Zn(2+)</name>
        <dbReference type="ChEBI" id="CHEBI:29105"/>
        <label>2</label>
    </ligand>
</feature>
<comment type="subunit">
    <text evidence="9">Homodimer.</text>
</comment>
<dbReference type="InterPro" id="IPR001623">
    <property type="entry name" value="DnaJ_domain"/>
</dbReference>
<dbReference type="NCBIfam" id="NF008035">
    <property type="entry name" value="PRK10767.1"/>
    <property type="match status" value="1"/>
</dbReference>
<dbReference type="PRINTS" id="PR00625">
    <property type="entry name" value="JDOMAIN"/>
</dbReference>
<keyword evidence="2 9" id="KW-0235">DNA replication</keyword>
<feature type="binding site" evidence="9">
    <location>
        <position position="209"/>
    </location>
    <ligand>
        <name>Zn(2+)</name>
        <dbReference type="ChEBI" id="CHEBI:29105"/>
        <label>2</label>
    </ligand>
</feature>
<comment type="subcellular location">
    <subcellularLocation>
        <location evidence="9">Cytoplasm</location>
    </subcellularLocation>
</comment>
<protein>
    <recommendedName>
        <fullName evidence="9">Chaperone protein DnaJ</fullName>
    </recommendedName>
</protein>
<dbReference type="CDD" id="cd06257">
    <property type="entry name" value="DnaJ"/>
    <property type="match status" value="1"/>
</dbReference>
<dbReference type="InterPro" id="IPR002939">
    <property type="entry name" value="DnaJ_C"/>
</dbReference>
<feature type="binding site" evidence="9">
    <location>
        <position position="190"/>
    </location>
    <ligand>
        <name>Zn(2+)</name>
        <dbReference type="ChEBI" id="CHEBI:29105"/>
        <label>2</label>
    </ligand>
</feature>
<keyword evidence="5 9" id="KW-0863">Zinc-finger</keyword>
<feature type="binding site" evidence="9">
    <location>
        <position position="226"/>
    </location>
    <ligand>
        <name>Zn(2+)</name>
        <dbReference type="ChEBI" id="CHEBI:29105"/>
        <label>1</label>
    </ligand>
</feature>
<dbReference type="InterPro" id="IPR001305">
    <property type="entry name" value="HSP_DnaJ_Cys-rich_dom"/>
</dbReference>
<feature type="domain" description="J" evidence="11">
    <location>
        <begin position="10"/>
        <end position="75"/>
    </location>
</feature>
<dbReference type="Pfam" id="PF00684">
    <property type="entry name" value="DnaJ_CXXCXGXG"/>
    <property type="match status" value="1"/>
</dbReference>
<dbReference type="SUPFAM" id="SSF46565">
    <property type="entry name" value="Chaperone J-domain"/>
    <property type="match status" value="1"/>
</dbReference>
<dbReference type="EMBL" id="JADBEG010000001">
    <property type="protein sequence ID" value="MBE1499880.1"/>
    <property type="molecule type" value="Genomic_DNA"/>
</dbReference>
<evidence type="ECO:0000256" key="3">
    <source>
        <dbReference type="ARBA" id="ARBA00022723"/>
    </source>
</evidence>
<evidence type="ECO:0000313" key="13">
    <source>
        <dbReference type="EMBL" id="MBE1499880.1"/>
    </source>
</evidence>
<gene>
    <name evidence="9" type="primary">dnaJ</name>
    <name evidence="13" type="ORF">H4696_006980</name>
</gene>
<keyword evidence="6 9" id="KW-0862">Zinc</keyword>
<evidence type="ECO:0000256" key="1">
    <source>
        <dbReference type="ARBA" id="ARBA00022490"/>
    </source>
</evidence>
<dbReference type="Pfam" id="PF00226">
    <property type="entry name" value="DnaJ"/>
    <property type="match status" value="1"/>
</dbReference>
<dbReference type="Gene3D" id="2.60.260.20">
    <property type="entry name" value="Urease metallochaperone UreE, N-terminal domain"/>
    <property type="match status" value="2"/>
</dbReference>
<proteinExistence type="inferred from homology"/>
<dbReference type="NCBIfam" id="TIGR02349">
    <property type="entry name" value="DnaJ_bact"/>
    <property type="match status" value="1"/>
</dbReference>
<comment type="domain">
    <text evidence="9">The J domain is necessary and sufficient to stimulate DnaK ATPase activity. Zinc center 1 plays an important role in the autonomous, DnaK-independent chaperone activity of DnaJ. Zinc center 2 is essential for interaction with DnaK and for DnaJ activity.</text>
</comment>
<dbReference type="InterPro" id="IPR036410">
    <property type="entry name" value="HSP_DnaJ_Cys-rich_dom_sf"/>
</dbReference>
<evidence type="ECO:0000256" key="5">
    <source>
        <dbReference type="ARBA" id="ARBA00022771"/>
    </source>
</evidence>
<feature type="binding site" evidence="9">
    <location>
        <position position="223"/>
    </location>
    <ligand>
        <name>Zn(2+)</name>
        <dbReference type="ChEBI" id="CHEBI:29105"/>
        <label>1</label>
    </ligand>
</feature>
<dbReference type="InterPro" id="IPR012724">
    <property type="entry name" value="DnaJ"/>
</dbReference>
<name>A0ABR9I9P6_9PSEU</name>
<feature type="binding site" evidence="9">
    <location>
        <position position="170"/>
    </location>
    <ligand>
        <name>Zn(2+)</name>
        <dbReference type="ChEBI" id="CHEBI:29105"/>
        <label>1</label>
    </ligand>
</feature>